<feature type="region of interest" description="Disordered" evidence="3">
    <location>
        <begin position="248"/>
        <end position="279"/>
    </location>
</feature>
<evidence type="ECO:0000313" key="6">
    <source>
        <dbReference type="EMBL" id="JAC70439.1"/>
    </source>
</evidence>
<evidence type="ECO:0000256" key="3">
    <source>
        <dbReference type="SAM" id="MobiDB-lite"/>
    </source>
</evidence>
<dbReference type="EMBL" id="GBEZ01015749">
    <property type="protein sequence ID" value="JAC70439.1"/>
    <property type="molecule type" value="Transcribed_RNA"/>
</dbReference>
<dbReference type="Pfam" id="PF11380">
    <property type="entry name" value="Stealth_CR2"/>
    <property type="match status" value="1"/>
</dbReference>
<evidence type="ECO:0000256" key="1">
    <source>
        <dbReference type="ARBA" id="ARBA00007583"/>
    </source>
</evidence>
<accession>A0A061RI26</accession>
<dbReference type="GO" id="GO:0005794">
    <property type="term" value="C:Golgi apparatus"/>
    <property type="evidence" value="ECO:0007669"/>
    <property type="project" value="TreeGrafter"/>
</dbReference>
<feature type="domain" description="Stealth protein CR2 conserved region 2" evidence="4">
    <location>
        <begin position="4"/>
        <end position="51"/>
    </location>
</feature>
<dbReference type="AlphaFoldDB" id="A0A061RI26"/>
<keyword evidence="2 6" id="KW-0808">Transferase</keyword>
<gene>
    <name evidence="6" type="ORF">TSPGSL018_4126</name>
</gene>
<evidence type="ECO:0000259" key="5">
    <source>
        <dbReference type="Pfam" id="PF17102"/>
    </source>
</evidence>
<dbReference type="InterPro" id="IPR021520">
    <property type="entry name" value="Stealth_CR2"/>
</dbReference>
<comment type="similarity">
    <text evidence="1">Belongs to the stealth family.</text>
</comment>
<dbReference type="PANTHER" id="PTHR24045">
    <property type="match status" value="1"/>
</dbReference>
<proteinExistence type="inferred from homology"/>
<sequence length="279" mass="33032">MISYRSLLPTFSSNVVEQSLHRIPGLTPIFAYWNDDYFLGREVQPEDFVMSIAGQRYALLFFTKGFIRFGDDNIEKARQWKNKWYATLFNTNGRLNDVFGQDKSRVHICHAPYMFFKDAFENIHSIWKDELNLTAQHKFRTWNDVLFPYLHHYYVKHEGASCCGFNFKERSFSRWTTDQFQFHVLKDNRTSNEEVFREIRTQRPSFYTLNDGFRHAQIGELQLRPFLLSMNEGFKASFELPAYVDPSLKRARSGGSGPPKRHFRPREQNSKGNRQPRKG</sequence>
<organism evidence="6">
    <name type="scientific">Tetraselmis sp. GSL018</name>
    <dbReference type="NCBI Taxonomy" id="582737"/>
    <lineage>
        <taxon>Eukaryota</taxon>
        <taxon>Viridiplantae</taxon>
        <taxon>Chlorophyta</taxon>
        <taxon>core chlorophytes</taxon>
        <taxon>Chlorodendrophyceae</taxon>
        <taxon>Chlorodendrales</taxon>
        <taxon>Chlorodendraceae</taxon>
        <taxon>Tetraselmis</taxon>
    </lineage>
</organism>
<feature type="non-terminal residue" evidence="6">
    <location>
        <position position="279"/>
    </location>
</feature>
<evidence type="ECO:0000256" key="2">
    <source>
        <dbReference type="ARBA" id="ARBA00022679"/>
    </source>
</evidence>
<dbReference type="InterPro" id="IPR031357">
    <property type="entry name" value="Stealth_CR3"/>
</dbReference>
<name>A0A061RI26_9CHLO</name>
<protein>
    <submittedName>
        <fullName evidence="6">Exopolysaccharide phosphotransferase</fullName>
    </submittedName>
</protein>
<dbReference type="GO" id="GO:0016772">
    <property type="term" value="F:transferase activity, transferring phosphorus-containing groups"/>
    <property type="evidence" value="ECO:0007669"/>
    <property type="project" value="InterPro"/>
</dbReference>
<dbReference type="Pfam" id="PF17102">
    <property type="entry name" value="Stealth_CR3"/>
    <property type="match status" value="1"/>
</dbReference>
<dbReference type="InterPro" id="IPR047141">
    <property type="entry name" value="Stealth"/>
</dbReference>
<reference evidence="6" key="1">
    <citation type="submission" date="2014-05" db="EMBL/GenBank/DDBJ databases">
        <title>The transcriptome of the halophilic microalga Tetraselmis sp. GSL018 isolated from the Great Salt Lake, Utah.</title>
        <authorList>
            <person name="Jinkerson R.E."/>
            <person name="D'Adamo S."/>
            <person name="Posewitz M.C."/>
        </authorList>
    </citation>
    <scope>NUCLEOTIDE SEQUENCE</scope>
    <source>
        <strain evidence="6">GSL018</strain>
    </source>
</reference>
<evidence type="ECO:0000259" key="4">
    <source>
        <dbReference type="Pfam" id="PF11380"/>
    </source>
</evidence>
<dbReference type="PANTHER" id="PTHR24045:SF0">
    <property type="entry name" value="N-ACETYLGLUCOSAMINE-1-PHOSPHOTRANSFERASE SUBUNITS ALPHA_BETA"/>
    <property type="match status" value="1"/>
</dbReference>
<feature type="domain" description="Stealth protein CR3 conserved region 3" evidence="5">
    <location>
        <begin position="110"/>
        <end position="155"/>
    </location>
</feature>